<organism evidence="2 3">
    <name type="scientific">Biomphalaria glabrata</name>
    <name type="common">Bloodfluke planorb</name>
    <name type="synonym">Freshwater snail</name>
    <dbReference type="NCBI Taxonomy" id="6526"/>
    <lineage>
        <taxon>Eukaryota</taxon>
        <taxon>Metazoa</taxon>
        <taxon>Spiralia</taxon>
        <taxon>Lophotrochozoa</taxon>
        <taxon>Mollusca</taxon>
        <taxon>Gastropoda</taxon>
        <taxon>Heterobranchia</taxon>
        <taxon>Euthyneura</taxon>
        <taxon>Panpulmonata</taxon>
        <taxon>Hygrophila</taxon>
        <taxon>Lymnaeoidea</taxon>
        <taxon>Planorbidae</taxon>
        <taxon>Biomphalaria</taxon>
    </lineage>
</organism>
<dbReference type="Pfam" id="PF09453">
    <property type="entry name" value="HIRA_B"/>
    <property type="match status" value="1"/>
</dbReference>
<reference evidence="2" key="1">
    <citation type="submission" date="2020-05" db="UniProtKB">
        <authorList>
            <consortium name="EnsemblMetazoa"/>
        </authorList>
    </citation>
    <scope>IDENTIFICATION</scope>
    <source>
        <strain evidence="2">BB02</strain>
    </source>
</reference>
<dbReference type="VEuPathDB" id="VectorBase:BGLAX_049792"/>
<dbReference type="GO" id="GO:0005634">
    <property type="term" value="C:nucleus"/>
    <property type="evidence" value="ECO:0007669"/>
    <property type="project" value="InterPro"/>
</dbReference>
<dbReference type="PANTHER" id="PTHR13831">
    <property type="entry name" value="MEMBER OF THE HIR1 FAMILY OF WD-REPEAT PROTEINS"/>
    <property type="match status" value="1"/>
</dbReference>
<evidence type="ECO:0000313" key="3">
    <source>
        <dbReference type="Proteomes" id="UP000076420"/>
    </source>
</evidence>
<evidence type="ECO:0000313" key="2">
    <source>
        <dbReference type="EnsemblMetazoa" id="BGLB031632-PA"/>
    </source>
</evidence>
<dbReference type="KEGG" id="bgt:106067001"/>
<sequence length="212" mass="23044">MHDLFDNSIMDLSWSQNGLELMCCSIDGSVAFMDFTKEEIGQPMSKEGVTNFLENIYGKGISLNAAANKGSQIIESAAMLNLQQQKNMTTDSLLLTPNKNSNMSASSDRGPFKPRDKQIETRTADGRRRITPIFLAPQPEVGEVPLPFSSNSNIEFHSSSEKSKIVVEKQNRVTVPGMVSPSSGSKSTPSSPSHTPSLSSVARDVFAAKETQ</sequence>
<dbReference type="GO" id="GO:0006338">
    <property type="term" value="P:chromatin remodeling"/>
    <property type="evidence" value="ECO:0007669"/>
    <property type="project" value="TreeGrafter"/>
</dbReference>
<dbReference type="InterPro" id="IPR019015">
    <property type="entry name" value="HIRA_B_motif"/>
</dbReference>
<dbReference type="VEuPathDB" id="VectorBase:BGLB031632"/>
<dbReference type="GO" id="GO:0000417">
    <property type="term" value="C:HIR complex"/>
    <property type="evidence" value="ECO:0007669"/>
    <property type="project" value="TreeGrafter"/>
</dbReference>
<evidence type="ECO:0000256" key="1">
    <source>
        <dbReference type="SAM" id="MobiDB-lite"/>
    </source>
</evidence>
<gene>
    <name evidence="2" type="primary">106067001</name>
</gene>
<dbReference type="GO" id="GO:0031491">
    <property type="term" value="F:nucleosome binding"/>
    <property type="evidence" value="ECO:0007669"/>
    <property type="project" value="TreeGrafter"/>
</dbReference>
<dbReference type="AlphaFoldDB" id="A0A2C9LIS7"/>
<feature type="region of interest" description="Disordered" evidence="1">
    <location>
        <begin position="155"/>
        <end position="212"/>
    </location>
</feature>
<dbReference type="PANTHER" id="PTHR13831:SF0">
    <property type="entry name" value="PROTEIN HIRA"/>
    <property type="match status" value="1"/>
</dbReference>
<protein>
    <submittedName>
        <fullName evidence="2">Uncharacterized protein</fullName>
    </submittedName>
</protein>
<feature type="region of interest" description="Disordered" evidence="1">
    <location>
        <begin position="95"/>
        <end position="122"/>
    </location>
</feature>
<dbReference type="Proteomes" id="UP000076420">
    <property type="component" value="Unassembled WGS sequence"/>
</dbReference>
<dbReference type="EnsemblMetazoa" id="BGLB031632-RA">
    <property type="protein sequence ID" value="BGLB031632-PA"/>
    <property type="gene ID" value="BGLB031632"/>
</dbReference>
<feature type="compositionally biased region" description="Polar residues" evidence="1">
    <location>
        <begin position="95"/>
        <end position="107"/>
    </location>
</feature>
<dbReference type="GO" id="GO:0000785">
    <property type="term" value="C:chromatin"/>
    <property type="evidence" value="ECO:0007669"/>
    <property type="project" value="TreeGrafter"/>
</dbReference>
<proteinExistence type="predicted"/>
<accession>A0A2C9LIS7</accession>
<feature type="compositionally biased region" description="Basic and acidic residues" evidence="1">
    <location>
        <begin position="158"/>
        <end position="171"/>
    </location>
</feature>
<dbReference type="GO" id="GO:0006351">
    <property type="term" value="P:DNA-templated transcription"/>
    <property type="evidence" value="ECO:0007669"/>
    <property type="project" value="InterPro"/>
</dbReference>
<dbReference type="InterPro" id="IPR031120">
    <property type="entry name" value="HIR1-like"/>
</dbReference>
<feature type="compositionally biased region" description="Basic and acidic residues" evidence="1">
    <location>
        <begin position="110"/>
        <end position="122"/>
    </location>
</feature>
<dbReference type="STRING" id="6526.A0A2C9LIS7"/>
<name>A0A2C9LIS7_BIOGL</name>
<feature type="compositionally biased region" description="Low complexity" evidence="1">
    <location>
        <begin position="180"/>
        <end position="200"/>
    </location>
</feature>